<dbReference type="InterPro" id="IPR032720">
    <property type="entry name" value="Cys_rich_CWC"/>
</dbReference>
<name>A0A4R9M2Z6_9LEPT</name>
<evidence type="ECO:0008006" key="3">
    <source>
        <dbReference type="Google" id="ProtNLM"/>
    </source>
</evidence>
<proteinExistence type="predicted"/>
<reference evidence="1" key="1">
    <citation type="journal article" date="2019" name="PLoS Negl. Trop. Dis.">
        <title>Revisiting the worldwide diversity of Leptospira species in the environment.</title>
        <authorList>
            <person name="Vincent A.T."/>
            <person name="Schiettekatte O."/>
            <person name="Bourhy P."/>
            <person name="Veyrier F.J."/>
            <person name="Picardeau M."/>
        </authorList>
    </citation>
    <scope>NUCLEOTIDE SEQUENCE [LARGE SCALE GENOMIC DNA]</scope>
    <source>
        <strain evidence="1">201300427</strain>
    </source>
</reference>
<gene>
    <name evidence="1" type="ORF">EHS15_00745</name>
</gene>
<comment type="caution">
    <text evidence="1">The sequence shown here is derived from an EMBL/GenBank/DDBJ whole genome shotgun (WGS) entry which is preliminary data.</text>
</comment>
<protein>
    <recommendedName>
        <fullName evidence="3">Cysteine-rich CWC family protein</fullName>
    </recommendedName>
</protein>
<dbReference type="AlphaFoldDB" id="A0A4R9M2Z6"/>
<dbReference type="OrthoDB" id="9800168at2"/>
<sequence length="74" mass="8736">MVKHEEKFCPKCKNLFECKVGSIAICQCSKVALSEEERNYLSIQYDDCLCYQCMSLLTEEYKTLQLYKSLTWSF</sequence>
<evidence type="ECO:0000313" key="1">
    <source>
        <dbReference type="EMBL" id="TGN21164.1"/>
    </source>
</evidence>
<dbReference type="Pfam" id="PF14375">
    <property type="entry name" value="Cys_rich_CWC"/>
    <property type="match status" value="1"/>
</dbReference>
<accession>A0A4R9M2Z6</accession>
<organism evidence="1 2">
    <name type="scientific">Leptospira idonii</name>
    <dbReference type="NCBI Taxonomy" id="1193500"/>
    <lineage>
        <taxon>Bacteria</taxon>
        <taxon>Pseudomonadati</taxon>
        <taxon>Spirochaetota</taxon>
        <taxon>Spirochaetia</taxon>
        <taxon>Leptospirales</taxon>
        <taxon>Leptospiraceae</taxon>
        <taxon>Leptospira</taxon>
    </lineage>
</organism>
<keyword evidence="2" id="KW-1185">Reference proteome</keyword>
<dbReference type="EMBL" id="RQHW01000002">
    <property type="protein sequence ID" value="TGN21164.1"/>
    <property type="molecule type" value="Genomic_DNA"/>
</dbReference>
<dbReference type="Proteomes" id="UP000298058">
    <property type="component" value="Unassembled WGS sequence"/>
</dbReference>
<evidence type="ECO:0000313" key="2">
    <source>
        <dbReference type="Proteomes" id="UP000298058"/>
    </source>
</evidence>